<dbReference type="Pfam" id="PF13349">
    <property type="entry name" value="DUF4097"/>
    <property type="match status" value="1"/>
</dbReference>
<dbReference type="SMART" id="SM00369">
    <property type="entry name" value="LRR_TYP"/>
    <property type="match status" value="2"/>
</dbReference>
<keyword evidence="6" id="KW-1185">Reference proteome</keyword>
<feature type="transmembrane region" description="Helical" evidence="3">
    <location>
        <begin position="370"/>
        <end position="392"/>
    </location>
</feature>
<dbReference type="PANTHER" id="PTHR18849:SF0">
    <property type="entry name" value="CILIA- AND FLAGELLA-ASSOCIATED PROTEIN 410-RELATED"/>
    <property type="match status" value="1"/>
</dbReference>
<feature type="transmembrane region" description="Helical" evidence="3">
    <location>
        <begin position="298"/>
        <end position="320"/>
    </location>
</feature>
<evidence type="ECO:0000313" key="5">
    <source>
        <dbReference type="EMBL" id="OQR81545.1"/>
    </source>
</evidence>
<dbReference type="SMART" id="SM00368">
    <property type="entry name" value="LRR_RI"/>
    <property type="match status" value="2"/>
</dbReference>
<keyword evidence="3" id="KW-0472">Membrane</keyword>
<feature type="domain" description="DUF4097" evidence="4">
    <location>
        <begin position="552"/>
        <end position="726"/>
    </location>
</feature>
<reference evidence="5 6" key="1">
    <citation type="journal article" date="2014" name="Genome Biol. Evol.">
        <title>The secreted proteins of Achlya hypogyna and Thraustotheca clavata identify the ancestral oomycete secretome and reveal gene acquisitions by horizontal gene transfer.</title>
        <authorList>
            <person name="Misner I."/>
            <person name="Blouin N."/>
            <person name="Leonard G."/>
            <person name="Richards T.A."/>
            <person name="Lane C.E."/>
        </authorList>
    </citation>
    <scope>NUCLEOTIDE SEQUENCE [LARGE SCALE GENOMIC DNA]</scope>
    <source>
        <strain evidence="5 6">ATCC 34112</strain>
    </source>
</reference>
<proteinExistence type="predicted"/>
<dbReference type="AlphaFoldDB" id="A0A1V9Y740"/>
<organism evidence="5 6">
    <name type="scientific">Thraustotheca clavata</name>
    <dbReference type="NCBI Taxonomy" id="74557"/>
    <lineage>
        <taxon>Eukaryota</taxon>
        <taxon>Sar</taxon>
        <taxon>Stramenopiles</taxon>
        <taxon>Oomycota</taxon>
        <taxon>Saprolegniomycetes</taxon>
        <taxon>Saprolegniales</taxon>
        <taxon>Achlyaceae</taxon>
        <taxon>Thraustotheca</taxon>
    </lineage>
</organism>
<feature type="transmembrane region" description="Helical" evidence="3">
    <location>
        <begin position="74"/>
        <end position="98"/>
    </location>
</feature>
<dbReference type="OrthoDB" id="69410at2759"/>
<feature type="transmembrane region" description="Helical" evidence="3">
    <location>
        <begin position="20"/>
        <end position="38"/>
    </location>
</feature>
<evidence type="ECO:0000256" key="1">
    <source>
        <dbReference type="ARBA" id="ARBA00022614"/>
    </source>
</evidence>
<feature type="transmembrane region" description="Helical" evidence="3">
    <location>
        <begin position="235"/>
        <end position="257"/>
    </location>
</feature>
<feature type="transmembrane region" description="Helical" evidence="3">
    <location>
        <begin position="203"/>
        <end position="223"/>
    </location>
</feature>
<evidence type="ECO:0000259" key="4">
    <source>
        <dbReference type="Pfam" id="PF13349"/>
    </source>
</evidence>
<accession>A0A1V9Y740</accession>
<dbReference type="PANTHER" id="PTHR18849">
    <property type="entry name" value="LEUCINE RICH REPEAT PROTEIN"/>
    <property type="match status" value="1"/>
</dbReference>
<keyword evidence="1" id="KW-0433">Leucine-rich repeat</keyword>
<feature type="transmembrane region" description="Helical" evidence="3">
    <location>
        <begin position="44"/>
        <end position="67"/>
    </location>
</feature>
<comment type="caution">
    <text evidence="5">The sequence shown here is derived from an EMBL/GenBank/DDBJ whole genome shotgun (WGS) entry which is preliminary data.</text>
</comment>
<dbReference type="InterPro" id="IPR032675">
    <property type="entry name" value="LRR_dom_sf"/>
</dbReference>
<feature type="transmembrane region" description="Helical" evidence="3">
    <location>
        <begin position="164"/>
        <end position="191"/>
    </location>
</feature>
<dbReference type="SUPFAM" id="SSF52058">
    <property type="entry name" value="L domain-like"/>
    <property type="match status" value="1"/>
</dbReference>
<dbReference type="Proteomes" id="UP000243217">
    <property type="component" value="Unassembled WGS sequence"/>
</dbReference>
<evidence type="ECO:0000256" key="2">
    <source>
        <dbReference type="ARBA" id="ARBA00022737"/>
    </source>
</evidence>
<dbReference type="PRINTS" id="PR00019">
    <property type="entry name" value="LEURICHRPT"/>
</dbReference>
<sequence length="1039" mass="114050">MRNTTLPRISTTTPGVQRACMINFIFSLVGAPMCFVFAQRSQAFHTLYAISGAMCVLGVFGSGVGWIKATPALVWCMLFAIGVCYGTICTGGLCFLFLPYVTGELASYTDKLYAQSVLLQQTLANKVNQERVYLIVGGVILLIVGAATAYLIRKLHRALGEKRSAATFLQAFSIGMIPFSFILVAGGQYIITSQTLASAPYTGIFTFLCGILVFVLALMAFIGSAFEYRRLLNTFSWFSFILGIMLLAGAIACFVISSNVEQSIADNWTVIRVVLPPTLQARYDKAQFVLFVQRNLEAVSFVAIVSGAFMLIQSLSAITLNDITHVVKRRHAQDKHCQLDPKLHPEFAARRDWNILFKASRRTQRICMRLSCAFALIAFLAISVLMTLSVVFSTQCTRISKAQSTTTAPFFSGMSVLSLAHKFQSGSLSIVQNNDTVGSVLFQQNAISNKFLSNSAYIQKQTKNTSSFTAIPTTSSYFFWVDTSCQMAVLELQLPNASYAPMLELSSQDAAIDINLLTVSESVSSILIRGINVSSDKANVDCFGAYLGSGGLTIISNSGDINVDTIYINGTGDAGFKGRTTLTSTLGGVTLSNTSLTDSPLFIETDASSIFVQNVVTQVTHGYSVMETKTMSGAITLSDVTVDFISMQTQSGTITTDSLTANGEGVFFGRVEATSYGGEIQMLNTVVQGSIHIETNSGDVFVHLESTTFVGFYYIRSDYGSIGVHKGNYSYDTLSVLPSINDQESMGYINCAGNCNFQSNIYIRSTYGNIHLVLGCENAYLFDIVSIETKEMELTECLIKRRSNHFDIACVVRLNLAKTNLNKVSILNECTSLLELNLSHNQLTSAREVPTLPNLKILDLSHNGLNLIGICIILHVLKHSTDNLPSLVGLEELRLEGNDITTIDFTVLKRKLPQLRRLTLRTTKTIKKNQVCDTTDYFAIVKNAFPTLEFLDGEALALCNIGVPEGLRSKQEDHELNNIEMEVEEAAWERFDLSIEPRDTSSLSKMKKSFDALLLECKNILNGESLELLNQMEHVLDED</sequence>
<dbReference type="EMBL" id="JNBS01004962">
    <property type="protein sequence ID" value="OQR81545.1"/>
    <property type="molecule type" value="Genomic_DNA"/>
</dbReference>
<evidence type="ECO:0000313" key="6">
    <source>
        <dbReference type="Proteomes" id="UP000243217"/>
    </source>
</evidence>
<keyword evidence="3" id="KW-1133">Transmembrane helix</keyword>
<keyword evidence="2" id="KW-0677">Repeat</keyword>
<feature type="transmembrane region" description="Helical" evidence="3">
    <location>
        <begin position="132"/>
        <end position="152"/>
    </location>
</feature>
<evidence type="ECO:0000256" key="3">
    <source>
        <dbReference type="SAM" id="Phobius"/>
    </source>
</evidence>
<gene>
    <name evidence="5" type="ORF">THRCLA_11635</name>
</gene>
<name>A0A1V9Y740_9STRA</name>
<protein>
    <recommendedName>
        <fullName evidence="4">DUF4097 domain-containing protein</fullName>
    </recommendedName>
</protein>
<dbReference type="PROSITE" id="PS51450">
    <property type="entry name" value="LRR"/>
    <property type="match status" value="1"/>
</dbReference>
<dbReference type="InterPro" id="IPR003591">
    <property type="entry name" value="Leu-rich_rpt_typical-subtyp"/>
</dbReference>
<dbReference type="STRING" id="74557.A0A1V9Y740"/>
<dbReference type="InterPro" id="IPR025164">
    <property type="entry name" value="Toastrack_DUF4097"/>
</dbReference>
<dbReference type="Gene3D" id="3.80.10.10">
    <property type="entry name" value="Ribonuclease Inhibitor"/>
    <property type="match status" value="1"/>
</dbReference>
<keyword evidence="3" id="KW-0812">Transmembrane</keyword>
<dbReference type="InterPro" id="IPR001611">
    <property type="entry name" value="Leu-rich_rpt"/>
</dbReference>